<evidence type="ECO:0000256" key="1">
    <source>
        <dbReference type="SAM" id="Phobius"/>
    </source>
</evidence>
<feature type="transmembrane region" description="Helical" evidence="1">
    <location>
        <begin position="77"/>
        <end position="95"/>
    </location>
</feature>
<dbReference type="Proteomes" id="UP000183508">
    <property type="component" value="Unassembled WGS sequence"/>
</dbReference>
<keyword evidence="1" id="KW-1133">Transmembrane helix</keyword>
<organism evidence="2 3">
    <name type="scientific">Alicyclobacillus macrosporangiidus</name>
    <dbReference type="NCBI Taxonomy" id="392015"/>
    <lineage>
        <taxon>Bacteria</taxon>
        <taxon>Bacillati</taxon>
        <taxon>Bacillota</taxon>
        <taxon>Bacilli</taxon>
        <taxon>Bacillales</taxon>
        <taxon>Alicyclobacillaceae</taxon>
        <taxon>Alicyclobacillus</taxon>
    </lineage>
</organism>
<gene>
    <name evidence="2" type="ORF">SAMN05421543_1503</name>
</gene>
<keyword evidence="1" id="KW-0472">Membrane</keyword>
<reference evidence="3" key="1">
    <citation type="submission" date="2016-10" db="EMBL/GenBank/DDBJ databases">
        <authorList>
            <person name="Varghese N."/>
        </authorList>
    </citation>
    <scope>NUCLEOTIDE SEQUENCE [LARGE SCALE GENOMIC DNA]</scope>
    <source>
        <strain evidence="3">DSM 17980</strain>
    </source>
</reference>
<name>A0A1I7LH56_9BACL</name>
<accession>A0A1I7LH56</accession>
<dbReference type="EMBL" id="FPBV01000050">
    <property type="protein sequence ID" value="SFV09025.1"/>
    <property type="molecule type" value="Genomic_DNA"/>
</dbReference>
<protein>
    <submittedName>
        <fullName evidence="2">Uncharacterized protein</fullName>
    </submittedName>
</protein>
<dbReference type="AlphaFoldDB" id="A0A1I7LH56"/>
<proteinExistence type="predicted"/>
<keyword evidence="3" id="KW-1185">Reference proteome</keyword>
<evidence type="ECO:0000313" key="3">
    <source>
        <dbReference type="Proteomes" id="UP000183508"/>
    </source>
</evidence>
<sequence length="96" mass="10768">MITRVHCMRFIGRPVVIRTRDGMTHRGILHTVTGDGIYVRPVGGATTRLANETDVNTANIDVLQNIPQLNDDVKETFFPFLFFPFLALAALGPWGW</sequence>
<keyword evidence="1" id="KW-0812">Transmembrane</keyword>
<evidence type="ECO:0000313" key="2">
    <source>
        <dbReference type="EMBL" id="SFV09025.1"/>
    </source>
</evidence>